<dbReference type="EMBL" id="JAGMWT010000010">
    <property type="protein sequence ID" value="KAH7120891.1"/>
    <property type="molecule type" value="Genomic_DNA"/>
</dbReference>
<organism evidence="6 7">
    <name type="scientific">Dendryphion nanum</name>
    <dbReference type="NCBI Taxonomy" id="256645"/>
    <lineage>
        <taxon>Eukaryota</taxon>
        <taxon>Fungi</taxon>
        <taxon>Dikarya</taxon>
        <taxon>Ascomycota</taxon>
        <taxon>Pezizomycotina</taxon>
        <taxon>Dothideomycetes</taxon>
        <taxon>Pleosporomycetidae</taxon>
        <taxon>Pleosporales</taxon>
        <taxon>Torulaceae</taxon>
        <taxon>Dendryphion</taxon>
    </lineage>
</organism>
<name>A0A9P9DKJ3_9PLEO</name>
<dbReference type="InterPro" id="IPR000816">
    <property type="entry name" value="Peptidase_C15"/>
</dbReference>
<evidence type="ECO:0000313" key="7">
    <source>
        <dbReference type="Proteomes" id="UP000700596"/>
    </source>
</evidence>
<keyword evidence="5" id="KW-0788">Thiol protease</keyword>
<dbReference type="Pfam" id="PF01470">
    <property type="entry name" value="Peptidase_C15"/>
    <property type="match status" value="1"/>
</dbReference>
<dbReference type="PANTHER" id="PTHR23402">
    <property type="entry name" value="PROTEASE FAMILY C15 PYROGLUTAMYL-PEPTIDASE I-RELATED"/>
    <property type="match status" value="1"/>
</dbReference>
<evidence type="ECO:0000256" key="3">
    <source>
        <dbReference type="ARBA" id="ARBA00022670"/>
    </source>
</evidence>
<dbReference type="PRINTS" id="PR00706">
    <property type="entry name" value="PYROGLUPTASE"/>
</dbReference>
<keyword evidence="3" id="KW-0645">Protease</keyword>
<dbReference type="OrthoDB" id="407146at2759"/>
<proteinExistence type="inferred from homology"/>
<dbReference type="Gene3D" id="3.40.630.20">
    <property type="entry name" value="Peptidase C15, pyroglutamyl peptidase I-like"/>
    <property type="match status" value="1"/>
</dbReference>
<keyword evidence="2" id="KW-0963">Cytoplasm</keyword>
<evidence type="ECO:0000256" key="5">
    <source>
        <dbReference type="ARBA" id="ARBA00022807"/>
    </source>
</evidence>
<dbReference type="GO" id="GO:0016920">
    <property type="term" value="F:pyroglutamyl-peptidase activity"/>
    <property type="evidence" value="ECO:0007669"/>
    <property type="project" value="InterPro"/>
</dbReference>
<keyword evidence="7" id="KW-1185">Reference proteome</keyword>
<dbReference type="InterPro" id="IPR016125">
    <property type="entry name" value="Peptidase_C15-like"/>
</dbReference>
<dbReference type="InterPro" id="IPR036440">
    <property type="entry name" value="Peptidase_C15-like_sf"/>
</dbReference>
<evidence type="ECO:0000256" key="4">
    <source>
        <dbReference type="ARBA" id="ARBA00022801"/>
    </source>
</evidence>
<keyword evidence="4" id="KW-0378">Hydrolase</keyword>
<protein>
    <recommendedName>
        <fullName evidence="8">Peptidase C15, pyroglutamyl peptidase I-like protein</fullName>
    </recommendedName>
</protein>
<dbReference type="GO" id="GO:0005829">
    <property type="term" value="C:cytosol"/>
    <property type="evidence" value="ECO:0007669"/>
    <property type="project" value="InterPro"/>
</dbReference>
<accession>A0A9P9DKJ3</accession>
<evidence type="ECO:0000256" key="1">
    <source>
        <dbReference type="ARBA" id="ARBA00006641"/>
    </source>
</evidence>
<gene>
    <name evidence="6" type="ORF">B0J11DRAFT_438774</name>
</gene>
<evidence type="ECO:0008006" key="8">
    <source>
        <dbReference type="Google" id="ProtNLM"/>
    </source>
</evidence>
<dbReference type="PANTHER" id="PTHR23402:SF1">
    <property type="entry name" value="PYROGLUTAMYL-PEPTIDASE I"/>
    <property type="match status" value="1"/>
</dbReference>
<reference evidence="6" key="1">
    <citation type="journal article" date="2021" name="Nat. Commun.">
        <title>Genetic determinants of endophytism in the Arabidopsis root mycobiome.</title>
        <authorList>
            <person name="Mesny F."/>
            <person name="Miyauchi S."/>
            <person name="Thiergart T."/>
            <person name="Pickel B."/>
            <person name="Atanasova L."/>
            <person name="Karlsson M."/>
            <person name="Huettel B."/>
            <person name="Barry K.W."/>
            <person name="Haridas S."/>
            <person name="Chen C."/>
            <person name="Bauer D."/>
            <person name="Andreopoulos W."/>
            <person name="Pangilinan J."/>
            <person name="LaButti K."/>
            <person name="Riley R."/>
            <person name="Lipzen A."/>
            <person name="Clum A."/>
            <person name="Drula E."/>
            <person name="Henrissat B."/>
            <person name="Kohler A."/>
            <person name="Grigoriev I.V."/>
            <person name="Martin F.M."/>
            <person name="Hacquard S."/>
        </authorList>
    </citation>
    <scope>NUCLEOTIDE SEQUENCE</scope>
    <source>
        <strain evidence="6">MPI-CAGE-CH-0243</strain>
    </source>
</reference>
<dbReference type="GO" id="GO:0006508">
    <property type="term" value="P:proteolysis"/>
    <property type="evidence" value="ECO:0007669"/>
    <property type="project" value="UniProtKB-KW"/>
</dbReference>
<dbReference type="SUPFAM" id="SSF53182">
    <property type="entry name" value="Pyrrolidone carboxyl peptidase (pyroglutamate aminopeptidase)"/>
    <property type="match status" value="1"/>
</dbReference>
<comment type="caution">
    <text evidence="6">The sequence shown here is derived from an EMBL/GenBank/DDBJ whole genome shotgun (WGS) entry which is preliminary data.</text>
</comment>
<sequence length="234" mass="25486">MAPFVSAVTRVLITGFGPFSGVPVNPSWRIASKLPTSLPNDIQLLVHPSYVPVAYHPVMDLLPSLHAQEPDISLHIGVAAGRTYFAVEATSKKTGYEFSRDVDGKVFTKEEQEVAWGSEPTLHSTSLDLHAIVARWQYLTSNITFSSSDFLSSGPVAPEDVKWSDAVGSYLCGFIYYASMVEMGKHRGSEGLDVAFMHVPSLDTDEQVQAGVDVTIALVQSLVETWRAKKGGKK</sequence>
<evidence type="ECO:0000313" key="6">
    <source>
        <dbReference type="EMBL" id="KAH7120891.1"/>
    </source>
</evidence>
<dbReference type="Proteomes" id="UP000700596">
    <property type="component" value="Unassembled WGS sequence"/>
</dbReference>
<comment type="similarity">
    <text evidence="1">Belongs to the peptidase C15 family.</text>
</comment>
<evidence type="ECO:0000256" key="2">
    <source>
        <dbReference type="ARBA" id="ARBA00022490"/>
    </source>
</evidence>
<dbReference type="AlphaFoldDB" id="A0A9P9DKJ3"/>